<dbReference type="FunFam" id="1.10.240.10:FF:000001">
    <property type="entry name" value="Tyrosine--tRNA ligase"/>
    <property type="match status" value="1"/>
</dbReference>
<comment type="similarity">
    <text evidence="11">Belongs to the class-I aminoacyl-tRNA synthetase family.</text>
</comment>
<dbReference type="GO" id="GO:0004831">
    <property type="term" value="F:tyrosine-tRNA ligase activity"/>
    <property type="evidence" value="ECO:0007669"/>
    <property type="project" value="UniProtKB-EC"/>
</dbReference>
<dbReference type="AlphaFoldDB" id="A0A0L0GE80"/>
<dbReference type="GO" id="GO:0005739">
    <property type="term" value="C:mitochondrion"/>
    <property type="evidence" value="ECO:0007669"/>
    <property type="project" value="TreeGrafter"/>
</dbReference>
<dbReference type="InterPro" id="IPR002305">
    <property type="entry name" value="aa-tRNA-synth_Ic"/>
</dbReference>
<keyword evidence="7 11" id="KW-0030">Aminoacyl-tRNA synthetase</keyword>
<dbReference type="GO" id="GO:0005829">
    <property type="term" value="C:cytosol"/>
    <property type="evidence" value="ECO:0007669"/>
    <property type="project" value="TreeGrafter"/>
</dbReference>
<protein>
    <recommendedName>
        <fullName evidence="1 11">Tyrosine--tRNA ligase</fullName>
        <ecNumber evidence="1 11">6.1.1.1</ecNumber>
    </recommendedName>
    <alternativeName>
        <fullName evidence="8 11">Tyrosyl-tRNA synthetase</fullName>
    </alternativeName>
</protein>
<dbReference type="InterPro" id="IPR002942">
    <property type="entry name" value="S4_RNA-bd"/>
</dbReference>
<dbReference type="FunFam" id="3.40.50.620:FF:000107">
    <property type="entry name" value="Tyrosine--tRNA ligase"/>
    <property type="match status" value="1"/>
</dbReference>
<dbReference type="NCBIfam" id="TIGR00234">
    <property type="entry name" value="tyrS"/>
    <property type="match status" value="1"/>
</dbReference>
<dbReference type="HAMAP" id="MF_02006">
    <property type="entry name" value="Tyr_tRNA_synth_type1"/>
    <property type="match status" value="1"/>
</dbReference>
<dbReference type="eggNOG" id="KOG2623">
    <property type="taxonomic scope" value="Eukaryota"/>
</dbReference>
<dbReference type="PRINTS" id="PR01040">
    <property type="entry name" value="TRNASYNTHTYR"/>
</dbReference>
<evidence type="ECO:0000313" key="14">
    <source>
        <dbReference type="Proteomes" id="UP000054560"/>
    </source>
</evidence>
<dbReference type="EC" id="6.1.1.1" evidence="1 11"/>
<organism evidence="13 14">
    <name type="scientific">Sphaeroforma arctica JP610</name>
    <dbReference type="NCBI Taxonomy" id="667725"/>
    <lineage>
        <taxon>Eukaryota</taxon>
        <taxon>Ichthyosporea</taxon>
        <taxon>Ichthyophonida</taxon>
        <taxon>Sphaeroforma</taxon>
    </lineage>
</organism>
<dbReference type="GeneID" id="25901077"/>
<dbReference type="CDD" id="cd00805">
    <property type="entry name" value="TyrRS_core"/>
    <property type="match status" value="1"/>
</dbReference>
<dbReference type="Pfam" id="PF00579">
    <property type="entry name" value="tRNA-synt_1b"/>
    <property type="match status" value="1"/>
</dbReference>
<proteinExistence type="inferred from homology"/>
<keyword evidence="2 11" id="KW-0436">Ligase</keyword>
<dbReference type="InterPro" id="IPR014729">
    <property type="entry name" value="Rossmann-like_a/b/a_fold"/>
</dbReference>
<dbReference type="GO" id="GO:0003723">
    <property type="term" value="F:RNA binding"/>
    <property type="evidence" value="ECO:0007669"/>
    <property type="project" value="UniProtKB-KW"/>
</dbReference>
<evidence type="ECO:0000256" key="2">
    <source>
        <dbReference type="ARBA" id="ARBA00022598"/>
    </source>
</evidence>
<dbReference type="GO" id="GO:0006437">
    <property type="term" value="P:tyrosyl-tRNA aminoacylation"/>
    <property type="evidence" value="ECO:0007669"/>
    <property type="project" value="InterPro"/>
</dbReference>
<evidence type="ECO:0000313" key="13">
    <source>
        <dbReference type="EMBL" id="KNC87332.1"/>
    </source>
</evidence>
<evidence type="ECO:0000256" key="6">
    <source>
        <dbReference type="ARBA" id="ARBA00022917"/>
    </source>
</evidence>
<gene>
    <name evidence="13" type="ORF">SARC_00573</name>
</gene>
<comment type="catalytic activity">
    <reaction evidence="9 11">
        <text>tRNA(Tyr) + L-tyrosine + ATP = L-tyrosyl-tRNA(Tyr) + AMP + diphosphate + H(+)</text>
        <dbReference type="Rhea" id="RHEA:10220"/>
        <dbReference type="Rhea" id="RHEA-COMP:9706"/>
        <dbReference type="Rhea" id="RHEA-COMP:9707"/>
        <dbReference type="ChEBI" id="CHEBI:15378"/>
        <dbReference type="ChEBI" id="CHEBI:30616"/>
        <dbReference type="ChEBI" id="CHEBI:33019"/>
        <dbReference type="ChEBI" id="CHEBI:58315"/>
        <dbReference type="ChEBI" id="CHEBI:78442"/>
        <dbReference type="ChEBI" id="CHEBI:78536"/>
        <dbReference type="ChEBI" id="CHEBI:456215"/>
        <dbReference type="EC" id="6.1.1.1"/>
    </reaction>
</comment>
<dbReference type="STRING" id="667725.A0A0L0GE80"/>
<dbReference type="CDD" id="cd00165">
    <property type="entry name" value="S4"/>
    <property type="match status" value="1"/>
</dbReference>
<name>A0A0L0GE80_9EUKA</name>
<keyword evidence="6 11" id="KW-0648">Protein biosynthesis</keyword>
<evidence type="ECO:0000256" key="1">
    <source>
        <dbReference type="ARBA" id="ARBA00013160"/>
    </source>
</evidence>
<dbReference type="InterPro" id="IPR024107">
    <property type="entry name" value="Tyr-tRNA-ligase_bac_1"/>
</dbReference>
<dbReference type="RefSeq" id="XP_014161234.1">
    <property type="nucleotide sequence ID" value="XM_014305759.1"/>
</dbReference>
<dbReference type="Gene3D" id="3.40.50.620">
    <property type="entry name" value="HUPs"/>
    <property type="match status" value="1"/>
</dbReference>
<dbReference type="PROSITE" id="PS50889">
    <property type="entry name" value="S4"/>
    <property type="match status" value="1"/>
</dbReference>
<dbReference type="Gene3D" id="1.10.240.10">
    <property type="entry name" value="Tyrosyl-Transfer RNA Synthetase"/>
    <property type="match status" value="1"/>
</dbReference>
<dbReference type="GO" id="GO:0005524">
    <property type="term" value="F:ATP binding"/>
    <property type="evidence" value="ECO:0007669"/>
    <property type="project" value="UniProtKB-KW"/>
</dbReference>
<dbReference type="InterPro" id="IPR054608">
    <property type="entry name" value="SYY-like_C"/>
</dbReference>
<dbReference type="OrthoDB" id="337870at2759"/>
<evidence type="ECO:0000259" key="12">
    <source>
        <dbReference type="SMART" id="SM00363"/>
    </source>
</evidence>
<dbReference type="InterPro" id="IPR024088">
    <property type="entry name" value="Tyr-tRNA-ligase_bac-type"/>
</dbReference>
<dbReference type="InterPro" id="IPR001412">
    <property type="entry name" value="aa-tRNA-synth_I_CS"/>
</dbReference>
<evidence type="ECO:0000256" key="7">
    <source>
        <dbReference type="ARBA" id="ARBA00023146"/>
    </source>
</evidence>
<evidence type="ECO:0000256" key="8">
    <source>
        <dbReference type="ARBA" id="ARBA00033323"/>
    </source>
</evidence>
<dbReference type="SUPFAM" id="SSF55174">
    <property type="entry name" value="Alpha-L RNA-binding motif"/>
    <property type="match status" value="1"/>
</dbReference>
<keyword evidence="4 11" id="KW-0067">ATP-binding</keyword>
<reference evidence="13 14" key="1">
    <citation type="submission" date="2011-02" db="EMBL/GenBank/DDBJ databases">
        <title>The Genome Sequence of Sphaeroforma arctica JP610.</title>
        <authorList>
            <consortium name="The Broad Institute Genome Sequencing Platform"/>
            <person name="Russ C."/>
            <person name="Cuomo C."/>
            <person name="Young S.K."/>
            <person name="Zeng Q."/>
            <person name="Gargeya S."/>
            <person name="Alvarado L."/>
            <person name="Berlin A."/>
            <person name="Chapman S.B."/>
            <person name="Chen Z."/>
            <person name="Freedman E."/>
            <person name="Gellesch M."/>
            <person name="Goldberg J."/>
            <person name="Griggs A."/>
            <person name="Gujja S."/>
            <person name="Heilman E."/>
            <person name="Heiman D."/>
            <person name="Howarth C."/>
            <person name="Mehta T."/>
            <person name="Neiman D."/>
            <person name="Pearson M."/>
            <person name="Roberts A."/>
            <person name="Saif S."/>
            <person name="Shea T."/>
            <person name="Shenoy N."/>
            <person name="Sisk P."/>
            <person name="Stolte C."/>
            <person name="Sykes S."/>
            <person name="White J."/>
            <person name="Yandava C."/>
            <person name="Burger G."/>
            <person name="Gray M.W."/>
            <person name="Holland P.W.H."/>
            <person name="King N."/>
            <person name="Lang F.B.F."/>
            <person name="Roger A.J."/>
            <person name="Ruiz-Trillo I."/>
            <person name="Haas B."/>
            <person name="Nusbaum C."/>
            <person name="Birren B."/>
        </authorList>
    </citation>
    <scope>NUCLEOTIDE SEQUENCE [LARGE SCALE GENOMIC DNA]</scope>
    <source>
        <strain evidence="13 14">JP610</strain>
    </source>
</reference>
<dbReference type="EMBL" id="KQ241614">
    <property type="protein sequence ID" value="KNC87332.1"/>
    <property type="molecule type" value="Genomic_DNA"/>
</dbReference>
<dbReference type="Pfam" id="PF22421">
    <property type="entry name" value="SYY_C-terminal"/>
    <property type="match status" value="1"/>
</dbReference>
<accession>A0A0L0GE80</accession>
<dbReference type="SMART" id="SM00363">
    <property type="entry name" value="S4"/>
    <property type="match status" value="1"/>
</dbReference>
<dbReference type="Proteomes" id="UP000054560">
    <property type="component" value="Unassembled WGS sequence"/>
</dbReference>
<keyword evidence="5 10" id="KW-0694">RNA-binding</keyword>
<dbReference type="InterPro" id="IPR002307">
    <property type="entry name" value="Tyr-tRNA-ligase"/>
</dbReference>
<dbReference type="PANTHER" id="PTHR11766:SF0">
    <property type="entry name" value="TYROSINE--TRNA LIGASE, MITOCHONDRIAL"/>
    <property type="match status" value="1"/>
</dbReference>
<keyword evidence="3 11" id="KW-0547">Nucleotide-binding</keyword>
<evidence type="ECO:0000256" key="10">
    <source>
        <dbReference type="PROSITE-ProRule" id="PRU00182"/>
    </source>
</evidence>
<evidence type="ECO:0000256" key="5">
    <source>
        <dbReference type="ARBA" id="ARBA00022884"/>
    </source>
</evidence>
<evidence type="ECO:0000256" key="4">
    <source>
        <dbReference type="ARBA" id="ARBA00022840"/>
    </source>
</evidence>
<evidence type="ECO:0000256" key="11">
    <source>
        <dbReference type="RuleBase" id="RU361234"/>
    </source>
</evidence>
<dbReference type="SUPFAM" id="SSF52374">
    <property type="entry name" value="Nucleotidylyl transferase"/>
    <property type="match status" value="1"/>
</dbReference>
<dbReference type="PROSITE" id="PS00178">
    <property type="entry name" value="AA_TRNA_LIGASE_I"/>
    <property type="match status" value="1"/>
</dbReference>
<dbReference type="Gene3D" id="3.10.290.10">
    <property type="entry name" value="RNA-binding S4 domain"/>
    <property type="match status" value="1"/>
</dbReference>
<keyword evidence="14" id="KW-1185">Reference proteome</keyword>
<dbReference type="InterPro" id="IPR036986">
    <property type="entry name" value="S4_RNA-bd_sf"/>
</dbReference>
<feature type="domain" description="RNA-binding S4" evidence="12">
    <location>
        <begin position="420"/>
        <end position="481"/>
    </location>
</feature>
<evidence type="ECO:0000256" key="3">
    <source>
        <dbReference type="ARBA" id="ARBA00022741"/>
    </source>
</evidence>
<dbReference type="PANTHER" id="PTHR11766">
    <property type="entry name" value="TYROSYL-TRNA SYNTHETASE"/>
    <property type="match status" value="1"/>
</dbReference>
<evidence type="ECO:0000256" key="9">
    <source>
        <dbReference type="ARBA" id="ARBA00048248"/>
    </source>
</evidence>
<sequence>MFAFSRLACTVSRALYPSAVTRAVPRGRIATASVSQQRQSSTAEEGLTDTRTLAQELRERGLWNQCTATEEALDLHLKDKKRTVYCGFDPTADSLHVGNLLMIITLLHFSRAGHKTIAIVGGATGSVGDPSGRTTERDPLAKSKSQVNLAGIEQDLKRVFANAKAAYAEGTASFGLAVVDNAEWYADMTPVTFLTEVGRHLRLNHMLARESVKSRLNSAEGISFAEFAYQALQAYDFLHLNTHSDCTIQLGGSDQWGNITAGCELIRRTASGKPSQSFGLTIPLLTTAAGVKFGKSMGNAVWLNSAKTNPYELYQFFINTTDDDVEKLLRSLTFTPLDEISQIMVAHQNAPELRTAQKALAKSVTQLVHGEEATLQAIATTDSFFAQGKDAKPTSSRDILERYSGAPSVSIPITDLTSMSVIDLALKAGAVKSKGAARRLITAKGLYLNNETITDPNQKLTEGDAIDDSVTLLRTGKKSYAVVEWER</sequence>